<protein>
    <recommendedName>
        <fullName evidence="4">Transmembrane protein</fullName>
    </recommendedName>
</protein>
<feature type="transmembrane region" description="Helical" evidence="1">
    <location>
        <begin position="144"/>
        <end position="164"/>
    </location>
</feature>
<proteinExistence type="predicted"/>
<keyword evidence="1" id="KW-1133">Transmembrane helix</keyword>
<accession>A0A316TGA4</accession>
<feature type="transmembrane region" description="Helical" evidence="1">
    <location>
        <begin position="100"/>
        <end position="123"/>
    </location>
</feature>
<sequence length="192" mass="20340">MSRWHFPLDLACQFSSLLLIFNEPPFAGQQTQVDRGRHSPMVSHVGAECPLLPHGVLAEQHATAARRERLPNSDRLSSVDAPQVDGADTWETVTMEAKPVSAWALVVETCIPFLALALSAWLSQVISSDDCLGGCPLSADERRLAIVLSLVAAGSVACGLAFAIRRGGVGAIFLHGAVGVLAVAVVLVGEFF</sequence>
<dbReference type="Proteomes" id="UP000245507">
    <property type="component" value="Unassembled WGS sequence"/>
</dbReference>
<feature type="transmembrane region" description="Helical" evidence="1">
    <location>
        <begin position="170"/>
        <end position="189"/>
    </location>
</feature>
<organism evidence="2 3">
    <name type="scientific">Nocardioides silvaticus</name>
    <dbReference type="NCBI Taxonomy" id="2201891"/>
    <lineage>
        <taxon>Bacteria</taxon>
        <taxon>Bacillati</taxon>
        <taxon>Actinomycetota</taxon>
        <taxon>Actinomycetes</taxon>
        <taxon>Propionibacteriales</taxon>
        <taxon>Nocardioidaceae</taxon>
        <taxon>Nocardioides</taxon>
    </lineage>
</organism>
<reference evidence="2 3" key="1">
    <citation type="submission" date="2018-05" db="EMBL/GenBank/DDBJ databases">
        <title>Nocardioides silvaticus genome.</title>
        <authorList>
            <person name="Li C."/>
            <person name="Wang G."/>
        </authorList>
    </citation>
    <scope>NUCLEOTIDE SEQUENCE [LARGE SCALE GENOMIC DNA]</scope>
    <source>
        <strain evidence="2 3">CCTCC AB 2018079</strain>
    </source>
</reference>
<keyword evidence="1" id="KW-0812">Transmembrane</keyword>
<gene>
    <name evidence="2" type="ORF">DJ010_17785</name>
</gene>
<keyword evidence="1" id="KW-0472">Membrane</keyword>
<evidence type="ECO:0008006" key="4">
    <source>
        <dbReference type="Google" id="ProtNLM"/>
    </source>
</evidence>
<dbReference type="AlphaFoldDB" id="A0A316TGA4"/>
<evidence type="ECO:0000256" key="1">
    <source>
        <dbReference type="SAM" id="Phobius"/>
    </source>
</evidence>
<evidence type="ECO:0000313" key="3">
    <source>
        <dbReference type="Proteomes" id="UP000245507"/>
    </source>
</evidence>
<keyword evidence="3" id="KW-1185">Reference proteome</keyword>
<dbReference type="EMBL" id="QGDD01000009">
    <property type="protein sequence ID" value="PWN01412.1"/>
    <property type="molecule type" value="Genomic_DNA"/>
</dbReference>
<comment type="caution">
    <text evidence="2">The sequence shown here is derived from an EMBL/GenBank/DDBJ whole genome shotgun (WGS) entry which is preliminary data.</text>
</comment>
<evidence type="ECO:0000313" key="2">
    <source>
        <dbReference type="EMBL" id="PWN01412.1"/>
    </source>
</evidence>
<name>A0A316TGA4_9ACTN</name>